<dbReference type="PANTHER" id="PTHR42988:SF2">
    <property type="entry name" value="CYCLIC NUCLEOTIDE PHOSPHODIESTERASE CBUA0032-RELATED"/>
    <property type="match status" value="1"/>
</dbReference>
<dbReference type="OrthoDB" id="606379at2"/>
<proteinExistence type="inferred from homology"/>
<evidence type="ECO:0000313" key="7">
    <source>
        <dbReference type="Proteomes" id="UP000076715"/>
    </source>
</evidence>
<dbReference type="GO" id="GO:0046872">
    <property type="term" value="F:metal ion binding"/>
    <property type="evidence" value="ECO:0007669"/>
    <property type="project" value="UniProtKB-KW"/>
</dbReference>
<dbReference type="InterPro" id="IPR029052">
    <property type="entry name" value="Metallo-depent_PP-like"/>
</dbReference>
<dbReference type="Pfam" id="PF00149">
    <property type="entry name" value="Metallophos"/>
    <property type="match status" value="1"/>
</dbReference>
<dbReference type="Proteomes" id="UP000076715">
    <property type="component" value="Unassembled WGS sequence"/>
</dbReference>
<sequence length="483" mass="54987">MNQIKFSQDQQEFLKEMEKKLSSHFDQNLSKDIISKIPQFWEFLIGCEKSLNDRHFPLEKDRYDKEYGFALYLLNHEIPSSLTNLLKRMYKMPDSSIDFDKLIKDIEDEGWLSGDGSLYAISKYAALDPGWFISLLDYLWYKYLDPKGVHDFKEANIIIPAHSEPLPTNISIAVIGDWGTGVWEDGNEKYCPAQLVIDGLKNLEKQPDIIIHLGDVYYAGTENEELKNFVNMLPDEYKNKVFTLNSNHEMYNGANGYFNEALSSSFLTQQSETSYFAIEINDWIIVALDSAYYDESNLYLKGALTNSKVQNNSQIKFLTEMANKQKQLILMTHHNGITYDASELNNPLWDQVIGALGGAAPDVWYWGHIHNGIVYKEDLDITNSYKTIGGNPSKLRCCGHAAIPFGNASGLNVDGKVIDDVLYYAHTPMNAPNPDPTQKLRVLNGFAILEINNKELFETFYEVSNTSRTPIKKWSSVPDAVNI</sequence>
<accession>A0A163CF02</accession>
<keyword evidence="7" id="KW-1185">Reference proteome</keyword>
<reference evidence="6 7" key="1">
    <citation type="submission" date="2016-01" db="EMBL/GenBank/DDBJ databases">
        <title>The draft genome sequence of Aquimarina sp. RZW4-3-2.</title>
        <authorList>
            <person name="Wang Y."/>
        </authorList>
    </citation>
    <scope>NUCLEOTIDE SEQUENCE [LARGE SCALE GENOMIC DNA]</scope>
    <source>
        <strain evidence="6 7">RZW4-3-2</strain>
    </source>
</reference>
<dbReference type="Gene3D" id="3.60.21.10">
    <property type="match status" value="1"/>
</dbReference>
<dbReference type="STRING" id="1642818.AWE51_02570"/>
<comment type="caution">
    <text evidence="6">The sequence shown here is derived from an EMBL/GenBank/DDBJ whole genome shotgun (WGS) entry which is preliminary data.</text>
</comment>
<keyword evidence="3" id="KW-0408">Iron</keyword>
<keyword evidence="1" id="KW-0479">Metal-binding</keyword>
<keyword evidence="2" id="KW-0378">Hydrolase</keyword>
<evidence type="ECO:0000313" key="6">
    <source>
        <dbReference type="EMBL" id="KZS42343.1"/>
    </source>
</evidence>
<name>A0A163CF02_9FLAO</name>
<evidence type="ECO:0000256" key="4">
    <source>
        <dbReference type="ARBA" id="ARBA00025742"/>
    </source>
</evidence>
<dbReference type="EMBL" id="LQRT01000002">
    <property type="protein sequence ID" value="KZS42343.1"/>
    <property type="molecule type" value="Genomic_DNA"/>
</dbReference>
<evidence type="ECO:0000256" key="1">
    <source>
        <dbReference type="ARBA" id="ARBA00022723"/>
    </source>
</evidence>
<comment type="similarity">
    <text evidence="4">Belongs to the cyclic nucleotide phosphodiesterase class-III family.</text>
</comment>
<feature type="domain" description="Calcineurin-like phosphoesterase" evidence="5">
    <location>
        <begin position="171"/>
        <end position="371"/>
    </location>
</feature>
<gene>
    <name evidence="6" type="ORF">AWE51_02570</name>
</gene>
<protein>
    <recommendedName>
        <fullName evidence="5">Calcineurin-like phosphoesterase domain-containing protein</fullName>
    </recommendedName>
</protein>
<dbReference type="GO" id="GO:0016787">
    <property type="term" value="F:hydrolase activity"/>
    <property type="evidence" value="ECO:0007669"/>
    <property type="project" value="UniProtKB-KW"/>
</dbReference>
<dbReference type="InterPro" id="IPR004843">
    <property type="entry name" value="Calcineurin-like_PHP"/>
</dbReference>
<evidence type="ECO:0000256" key="2">
    <source>
        <dbReference type="ARBA" id="ARBA00022801"/>
    </source>
</evidence>
<dbReference type="PANTHER" id="PTHR42988">
    <property type="entry name" value="PHOSPHOHYDROLASE"/>
    <property type="match status" value="1"/>
</dbReference>
<dbReference type="AlphaFoldDB" id="A0A163CF02"/>
<dbReference type="InterPro" id="IPR050884">
    <property type="entry name" value="CNP_phosphodiesterase-III"/>
</dbReference>
<evidence type="ECO:0000259" key="5">
    <source>
        <dbReference type="Pfam" id="PF00149"/>
    </source>
</evidence>
<dbReference type="SUPFAM" id="SSF56300">
    <property type="entry name" value="Metallo-dependent phosphatases"/>
    <property type="match status" value="1"/>
</dbReference>
<organism evidence="6 7">
    <name type="scientific">Aquimarina aggregata</name>
    <dbReference type="NCBI Taxonomy" id="1642818"/>
    <lineage>
        <taxon>Bacteria</taxon>
        <taxon>Pseudomonadati</taxon>
        <taxon>Bacteroidota</taxon>
        <taxon>Flavobacteriia</taxon>
        <taxon>Flavobacteriales</taxon>
        <taxon>Flavobacteriaceae</taxon>
        <taxon>Aquimarina</taxon>
    </lineage>
</organism>
<dbReference type="RefSeq" id="WP_066309904.1">
    <property type="nucleotide sequence ID" value="NZ_LQRT01000002.1"/>
</dbReference>
<evidence type="ECO:0000256" key="3">
    <source>
        <dbReference type="ARBA" id="ARBA00023004"/>
    </source>
</evidence>